<dbReference type="EMBL" id="FNNU01000002">
    <property type="protein sequence ID" value="SDW72952.1"/>
    <property type="molecule type" value="Genomic_DNA"/>
</dbReference>
<dbReference type="InterPro" id="IPR017172">
    <property type="entry name" value="Lsacc_core_hep_kinase_RfaP"/>
</dbReference>
<dbReference type="PIRSF" id="PIRSF037318">
    <property type="entry name" value="RfaP"/>
    <property type="match status" value="1"/>
</dbReference>
<protein>
    <recommendedName>
        <fullName evidence="1">Lipopolysaccharide core heptose(I) kinase</fullName>
        <ecNumber evidence="1">2.7.1.-</ecNumber>
    </recommendedName>
</protein>
<sequence length="272" mass="30972">MSKLVLQEPFRSLWQGRDPFVEVEKLQGEVYRELEARRTLRTEVDGRGYFVKIHRGVGWGEIVKNWLTAKAPVLGAGQEWAAIQRLTEVGVPTMTCVAFGERGANPATQHSFIVTEELAPTVSLEDFCRDWPSDPPPPALKRALIAEVARMTGAMHRAGVNHRDCYICHFLLHTDAPPATGAFRLSVIDLHRAQVRTQTPARWRNKDIAGLYFSALDIGLTRRDKLRFLKTYFGKPLREILRDEAALLAWLERKAERLLQRYRRKYEPGAAA</sequence>
<dbReference type="AlphaFoldDB" id="A0A1H2VWZ8"/>
<keyword evidence="1" id="KW-0448">Lipopolysaccharide biosynthesis</keyword>
<dbReference type="STRING" id="1007099.SAMN05216287_1371"/>
<keyword evidence="1" id="KW-0547">Nucleotide-binding</keyword>
<keyword evidence="1" id="KW-0418">Kinase</keyword>
<accession>A0A1H2VWZ8</accession>
<keyword evidence="4" id="KW-1185">Reference proteome</keyword>
<comment type="similarity">
    <text evidence="1">Belongs to the protein kinase superfamily. KdkA/rfaP family.</text>
</comment>
<reference evidence="4" key="1">
    <citation type="submission" date="2016-10" db="EMBL/GenBank/DDBJ databases">
        <authorList>
            <person name="Varghese N."/>
            <person name="Submissions S."/>
        </authorList>
    </citation>
    <scope>NUCLEOTIDE SEQUENCE [LARGE SCALE GENOMIC DNA]</scope>
    <source>
        <strain evidence="4">NRRL B-59562</strain>
    </source>
</reference>
<organism evidence="3 4">
    <name type="scientific">Pseudomonas kuykendallii</name>
    <dbReference type="NCBI Taxonomy" id="1007099"/>
    <lineage>
        <taxon>Bacteria</taxon>
        <taxon>Pseudomonadati</taxon>
        <taxon>Pseudomonadota</taxon>
        <taxon>Gammaproteobacteria</taxon>
        <taxon>Pseudomonadales</taxon>
        <taxon>Pseudomonadaceae</taxon>
        <taxon>Pseudomonas</taxon>
    </lineage>
</organism>
<keyword evidence="1 3" id="KW-0808">Transferase</keyword>
<name>A0A1H2VWZ8_9PSED</name>
<dbReference type="Proteomes" id="UP000243778">
    <property type="component" value="Unassembled WGS sequence"/>
</dbReference>
<dbReference type="RefSeq" id="WP_090225763.1">
    <property type="nucleotide sequence ID" value="NZ_FNNU01000002.1"/>
</dbReference>
<dbReference type="GO" id="GO:0005524">
    <property type="term" value="F:ATP binding"/>
    <property type="evidence" value="ECO:0007669"/>
    <property type="project" value="UniProtKB-UniRule"/>
</dbReference>
<keyword evidence="1" id="KW-0067">ATP-binding</keyword>
<evidence type="ECO:0000313" key="3">
    <source>
        <dbReference type="EMBL" id="SDW72952.1"/>
    </source>
</evidence>
<dbReference type="GO" id="GO:0016301">
    <property type="term" value="F:kinase activity"/>
    <property type="evidence" value="ECO:0007669"/>
    <property type="project" value="UniProtKB-UniRule"/>
</dbReference>
<dbReference type="OrthoDB" id="9782725at2"/>
<dbReference type="Pfam" id="PF06293">
    <property type="entry name" value="Kdo"/>
    <property type="match status" value="1"/>
</dbReference>
<dbReference type="InterPro" id="IPR011009">
    <property type="entry name" value="Kinase-like_dom_sf"/>
</dbReference>
<proteinExistence type="inferred from homology"/>
<dbReference type="UniPathway" id="UPA00958"/>
<evidence type="ECO:0000313" key="4">
    <source>
        <dbReference type="Proteomes" id="UP000243778"/>
    </source>
</evidence>
<comment type="pathway">
    <text evidence="1">Bacterial outer membrane biogenesis; LPS core biosynthesis.</text>
</comment>
<dbReference type="GO" id="GO:0009244">
    <property type="term" value="P:lipopolysaccharide core region biosynthetic process"/>
    <property type="evidence" value="ECO:0007669"/>
    <property type="project" value="UniProtKB-UniRule"/>
</dbReference>
<evidence type="ECO:0000256" key="1">
    <source>
        <dbReference type="PIRNR" id="PIRNR037318"/>
    </source>
</evidence>
<dbReference type="SUPFAM" id="SSF56112">
    <property type="entry name" value="Protein kinase-like (PK-like)"/>
    <property type="match status" value="1"/>
</dbReference>
<feature type="active site" evidence="2">
    <location>
        <position position="164"/>
    </location>
</feature>
<dbReference type="NCBIfam" id="NF011703">
    <property type="entry name" value="PRK15123.1"/>
    <property type="match status" value="1"/>
</dbReference>
<dbReference type="EC" id="2.7.1.-" evidence="1"/>
<evidence type="ECO:0000256" key="2">
    <source>
        <dbReference type="PIRSR" id="PIRSR037318-50"/>
    </source>
</evidence>
<comment type="function">
    <text evidence="1">Kinase involved in the biosynthesis of the core oligosaccharide region of lipopolysaccharide (LPS). Catalyzes the phosphorylation of heptose I (HepI), the first heptose added to the Kdo2-lipid A module.</text>
</comment>
<gene>
    <name evidence="3" type="ORF">SAMN05216287_1371</name>
</gene>